<proteinExistence type="predicted"/>
<accession>A0A644U153</accession>
<gene>
    <name evidence="1" type="ORF">SDC9_18759</name>
</gene>
<evidence type="ECO:0000313" key="1">
    <source>
        <dbReference type="EMBL" id="MPL72966.1"/>
    </source>
</evidence>
<reference evidence="1" key="1">
    <citation type="submission" date="2019-08" db="EMBL/GenBank/DDBJ databases">
        <authorList>
            <person name="Kucharzyk K."/>
            <person name="Murdoch R.W."/>
            <person name="Higgins S."/>
            <person name="Loffler F."/>
        </authorList>
    </citation>
    <scope>NUCLEOTIDE SEQUENCE</scope>
</reference>
<dbReference type="AlphaFoldDB" id="A0A644U153"/>
<organism evidence="1">
    <name type="scientific">bioreactor metagenome</name>
    <dbReference type="NCBI Taxonomy" id="1076179"/>
    <lineage>
        <taxon>unclassified sequences</taxon>
        <taxon>metagenomes</taxon>
        <taxon>ecological metagenomes</taxon>
    </lineage>
</organism>
<protein>
    <recommendedName>
        <fullName evidence="2">DUF2281 domain-containing protein</fullName>
    </recommendedName>
</protein>
<sequence length="85" mass="9989">MVIRKEDIHDLVERLSEDDRKTVFDFMQYLLNRSTQKEEGWQQINQADPDDESLTEEELRQLNSDAGYVTGEDAKREFGLQVDLP</sequence>
<comment type="caution">
    <text evidence="1">The sequence shown here is derived from an EMBL/GenBank/DDBJ whole genome shotgun (WGS) entry which is preliminary data.</text>
</comment>
<name>A0A644U153_9ZZZZ</name>
<dbReference type="EMBL" id="VSSQ01000069">
    <property type="protein sequence ID" value="MPL72966.1"/>
    <property type="molecule type" value="Genomic_DNA"/>
</dbReference>
<evidence type="ECO:0008006" key="2">
    <source>
        <dbReference type="Google" id="ProtNLM"/>
    </source>
</evidence>